<proteinExistence type="predicted"/>
<evidence type="ECO:0000259" key="2">
    <source>
        <dbReference type="Pfam" id="PF22768"/>
    </source>
</evidence>
<sequence>MGKGFKYDGMHSDDLHITLTGKNVPIVPSLVEHFETIAGRDGAWDFGVQYGTRTIELDCIILAVNPQDLKNKLRALAGFFNPRRAARPLIFDDDPTKIYFARLTGQLPLAQIGSLGSFTLHMTCPDPFVYSTNEEIISGTEMIYVTNEGTHYAQPTLIVVHNGGAGKVTLNRSDGKVQELSFASNSPSGTYTINCKEGTIVRNNTGAYKFVTGDFFQLPEGVNTIEKNGGVDNIEVRYRHTWI</sequence>
<gene>
    <name evidence="3" type="ORF">SAMN03080606_02879</name>
</gene>
<protein>
    <submittedName>
        <fullName evidence="3">Putative phage tail component, N-terminal domain-containing protein</fullName>
    </submittedName>
</protein>
<dbReference type="Pfam" id="PF05709">
    <property type="entry name" value="Sipho_tail"/>
    <property type="match status" value="1"/>
</dbReference>
<evidence type="ECO:0000259" key="1">
    <source>
        <dbReference type="Pfam" id="PF05709"/>
    </source>
</evidence>
<dbReference type="NCBIfam" id="TIGR01633">
    <property type="entry name" value="phi3626_gp14_N"/>
    <property type="match status" value="1"/>
</dbReference>
<evidence type="ECO:0000313" key="3">
    <source>
        <dbReference type="EMBL" id="SCY88566.1"/>
    </source>
</evidence>
<organism evidence="3 4">
    <name type="scientific">Alkaliphilus peptidifermentans DSM 18978</name>
    <dbReference type="NCBI Taxonomy" id="1120976"/>
    <lineage>
        <taxon>Bacteria</taxon>
        <taxon>Bacillati</taxon>
        <taxon>Bacillota</taxon>
        <taxon>Clostridia</taxon>
        <taxon>Peptostreptococcales</taxon>
        <taxon>Natronincolaceae</taxon>
        <taxon>Alkaliphilus</taxon>
    </lineage>
</organism>
<dbReference type="Gene3D" id="2.40.30.200">
    <property type="match status" value="1"/>
</dbReference>
<feature type="domain" description="Siphovirus-type tail component C-terminal" evidence="2">
    <location>
        <begin position="149"/>
        <end position="242"/>
    </location>
</feature>
<dbReference type="RefSeq" id="WP_091545049.1">
    <property type="nucleotide sequence ID" value="NZ_FMUS01000020.1"/>
</dbReference>
<dbReference type="OrthoDB" id="3078561at2"/>
<evidence type="ECO:0000313" key="4">
    <source>
        <dbReference type="Proteomes" id="UP000198636"/>
    </source>
</evidence>
<name>A0A1G5JJR2_9FIRM</name>
<dbReference type="Proteomes" id="UP000198636">
    <property type="component" value="Unassembled WGS sequence"/>
</dbReference>
<keyword evidence="4" id="KW-1185">Reference proteome</keyword>
<reference evidence="3 4" key="1">
    <citation type="submission" date="2016-10" db="EMBL/GenBank/DDBJ databases">
        <authorList>
            <person name="de Groot N.N."/>
        </authorList>
    </citation>
    <scope>NUCLEOTIDE SEQUENCE [LARGE SCALE GENOMIC DNA]</scope>
    <source>
        <strain evidence="3 4">DSM 18978</strain>
    </source>
</reference>
<accession>A0A1G5JJR2</accession>
<dbReference type="InterPro" id="IPR008841">
    <property type="entry name" value="Siphovirus-type_tail_N"/>
</dbReference>
<dbReference type="AlphaFoldDB" id="A0A1G5JJR2"/>
<feature type="domain" description="Siphovirus-type tail component RIFT-related" evidence="1">
    <location>
        <begin position="19"/>
        <end position="124"/>
    </location>
</feature>
<dbReference type="Pfam" id="PF22768">
    <property type="entry name" value="SPP1_Dit"/>
    <property type="match status" value="1"/>
</dbReference>
<dbReference type="InterPro" id="IPR006520">
    <property type="entry name" value="Dit_BPSPP_N"/>
</dbReference>
<dbReference type="InterPro" id="IPR054738">
    <property type="entry name" value="Siphovirus-type_tail_C"/>
</dbReference>
<dbReference type="EMBL" id="FMUS01000020">
    <property type="protein sequence ID" value="SCY88566.1"/>
    <property type="molecule type" value="Genomic_DNA"/>
</dbReference>
<dbReference type="STRING" id="1120976.SAMN03080606_02879"/>